<comment type="caution">
    <text evidence="1">The sequence shown here is derived from an EMBL/GenBank/DDBJ whole genome shotgun (WGS) entry which is preliminary data.</text>
</comment>
<accession>A0A9W4T6W8</accession>
<name>A0A9W4T6W8_9GLOM</name>
<feature type="non-terminal residue" evidence="1">
    <location>
        <position position="65"/>
    </location>
</feature>
<protein>
    <submittedName>
        <fullName evidence="1">10181_t:CDS:1</fullName>
    </submittedName>
</protein>
<reference evidence="1" key="1">
    <citation type="submission" date="2022-08" db="EMBL/GenBank/DDBJ databases">
        <authorList>
            <person name="Kallberg Y."/>
            <person name="Tangrot J."/>
            <person name="Rosling A."/>
        </authorList>
    </citation>
    <scope>NUCLEOTIDE SEQUENCE</scope>
    <source>
        <strain evidence="1">Wild A</strain>
    </source>
</reference>
<evidence type="ECO:0000313" key="2">
    <source>
        <dbReference type="Proteomes" id="UP001153678"/>
    </source>
</evidence>
<dbReference type="AlphaFoldDB" id="A0A9W4T6W8"/>
<sequence length="65" mass="7407">LTDNERGQINNDSCTVNTIILKGNSKEQAGHINQFLRGSSEKNQLELERIRAERSIITDMDTRAY</sequence>
<dbReference type="Proteomes" id="UP001153678">
    <property type="component" value="Unassembled WGS sequence"/>
</dbReference>
<dbReference type="EMBL" id="CAMKVN010014218">
    <property type="protein sequence ID" value="CAI2196429.1"/>
    <property type="molecule type" value="Genomic_DNA"/>
</dbReference>
<keyword evidence="2" id="KW-1185">Reference proteome</keyword>
<evidence type="ECO:0000313" key="1">
    <source>
        <dbReference type="EMBL" id="CAI2196429.1"/>
    </source>
</evidence>
<feature type="non-terminal residue" evidence="1">
    <location>
        <position position="1"/>
    </location>
</feature>
<proteinExistence type="predicted"/>
<organism evidence="1 2">
    <name type="scientific">Funneliformis geosporum</name>
    <dbReference type="NCBI Taxonomy" id="1117311"/>
    <lineage>
        <taxon>Eukaryota</taxon>
        <taxon>Fungi</taxon>
        <taxon>Fungi incertae sedis</taxon>
        <taxon>Mucoromycota</taxon>
        <taxon>Glomeromycotina</taxon>
        <taxon>Glomeromycetes</taxon>
        <taxon>Glomerales</taxon>
        <taxon>Glomeraceae</taxon>
        <taxon>Funneliformis</taxon>
    </lineage>
</organism>
<gene>
    <name evidence="1" type="ORF">FWILDA_LOCUS17575</name>
</gene>